<dbReference type="AlphaFoldDB" id="A0AAD7KTI6"/>
<name>A0AAD7KTI6_QUISA</name>
<comment type="caution">
    <text evidence="4">The sequence shown here is derived from an EMBL/GenBank/DDBJ whole genome shotgun (WGS) entry which is preliminary data.</text>
</comment>
<evidence type="ECO:0000256" key="3">
    <source>
        <dbReference type="SAM" id="SignalP"/>
    </source>
</evidence>
<dbReference type="EMBL" id="JARAOO010000013">
    <property type="protein sequence ID" value="KAJ7945482.1"/>
    <property type="molecule type" value="Genomic_DNA"/>
</dbReference>
<organism evidence="4 5">
    <name type="scientific">Quillaja saponaria</name>
    <name type="common">Soap bark tree</name>
    <dbReference type="NCBI Taxonomy" id="32244"/>
    <lineage>
        <taxon>Eukaryota</taxon>
        <taxon>Viridiplantae</taxon>
        <taxon>Streptophyta</taxon>
        <taxon>Embryophyta</taxon>
        <taxon>Tracheophyta</taxon>
        <taxon>Spermatophyta</taxon>
        <taxon>Magnoliopsida</taxon>
        <taxon>eudicotyledons</taxon>
        <taxon>Gunneridae</taxon>
        <taxon>Pentapetalae</taxon>
        <taxon>rosids</taxon>
        <taxon>fabids</taxon>
        <taxon>Fabales</taxon>
        <taxon>Quillajaceae</taxon>
        <taxon>Quillaja</taxon>
    </lineage>
</organism>
<keyword evidence="2" id="KW-0472">Membrane</keyword>
<protein>
    <recommendedName>
        <fullName evidence="6">Anther-specific protein BCP1-like</fullName>
    </recommendedName>
</protein>
<feature type="region of interest" description="Disordered" evidence="1">
    <location>
        <begin position="31"/>
        <end position="68"/>
    </location>
</feature>
<keyword evidence="2" id="KW-0812">Transmembrane</keyword>
<gene>
    <name evidence="4" type="ORF">O6P43_030536</name>
</gene>
<evidence type="ECO:0008006" key="6">
    <source>
        <dbReference type="Google" id="ProtNLM"/>
    </source>
</evidence>
<keyword evidence="3" id="KW-0732">Signal</keyword>
<dbReference type="Proteomes" id="UP001163823">
    <property type="component" value="Chromosome 13"/>
</dbReference>
<evidence type="ECO:0000313" key="4">
    <source>
        <dbReference type="EMBL" id="KAJ7945482.1"/>
    </source>
</evidence>
<feature type="signal peptide" evidence="3">
    <location>
        <begin position="1"/>
        <end position="21"/>
    </location>
</feature>
<keyword evidence="2" id="KW-1133">Transmembrane helix</keyword>
<proteinExistence type="predicted"/>
<feature type="transmembrane region" description="Helical" evidence="2">
    <location>
        <begin position="70"/>
        <end position="92"/>
    </location>
</feature>
<sequence>MARQIVVLALVLFAVVGMAYATPTAINAGAPSGTDGAAGASNHHNDAVEAPVEAPVDSSAFSPAEAPSGATALGVSAFAGATVATTVAAFFYF</sequence>
<accession>A0AAD7KTI6</accession>
<evidence type="ECO:0000313" key="5">
    <source>
        <dbReference type="Proteomes" id="UP001163823"/>
    </source>
</evidence>
<evidence type="ECO:0000256" key="1">
    <source>
        <dbReference type="SAM" id="MobiDB-lite"/>
    </source>
</evidence>
<evidence type="ECO:0000256" key="2">
    <source>
        <dbReference type="SAM" id="Phobius"/>
    </source>
</evidence>
<keyword evidence="5" id="KW-1185">Reference proteome</keyword>
<dbReference type="KEGG" id="qsa:O6P43_030536"/>
<reference evidence="4" key="1">
    <citation type="journal article" date="2023" name="Science">
        <title>Elucidation of the pathway for biosynthesis of saponin adjuvants from the soapbark tree.</title>
        <authorList>
            <person name="Reed J."/>
            <person name="Orme A."/>
            <person name="El-Demerdash A."/>
            <person name="Owen C."/>
            <person name="Martin L.B.B."/>
            <person name="Misra R.C."/>
            <person name="Kikuchi S."/>
            <person name="Rejzek M."/>
            <person name="Martin A.C."/>
            <person name="Harkess A."/>
            <person name="Leebens-Mack J."/>
            <person name="Louveau T."/>
            <person name="Stephenson M.J."/>
            <person name="Osbourn A."/>
        </authorList>
    </citation>
    <scope>NUCLEOTIDE SEQUENCE</scope>
    <source>
        <strain evidence="4">S10</strain>
    </source>
</reference>
<feature type="chain" id="PRO_5041934919" description="Anther-specific protein BCP1-like" evidence="3">
    <location>
        <begin position="22"/>
        <end position="93"/>
    </location>
</feature>